<dbReference type="InParanoid" id="A0A167MQS6"/>
<evidence type="ECO:0000256" key="1">
    <source>
        <dbReference type="ARBA" id="ARBA00004141"/>
    </source>
</evidence>
<evidence type="ECO:0000313" key="7">
    <source>
        <dbReference type="EMBL" id="OAD73584.1"/>
    </source>
</evidence>
<feature type="transmembrane region" description="Helical" evidence="5">
    <location>
        <begin position="46"/>
        <end position="63"/>
    </location>
</feature>
<dbReference type="GeneID" id="28992265"/>
<dbReference type="FunCoup" id="A0A167MQS6">
    <property type="interactions" value="230"/>
</dbReference>
<dbReference type="STRING" id="763407.A0A167MQS6"/>
<protein>
    <recommendedName>
        <fullName evidence="5">Endoplasmic reticulum transmembrane protein</fullName>
    </recommendedName>
</protein>
<keyword evidence="3 5" id="KW-1133">Transmembrane helix</keyword>
<evidence type="ECO:0000256" key="5">
    <source>
        <dbReference type="RuleBase" id="RU367026"/>
    </source>
</evidence>
<name>A0A167MQS6_PHYB8</name>
<evidence type="ECO:0000313" key="8">
    <source>
        <dbReference type="Proteomes" id="UP000077315"/>
    </source>
</evidence>
<evidence type="ECO:0000256" key="2">
    <source>
        <dbReference type="ARBA" id="ARBA00022692"/>
    </source>
</evidence>
<dbReference type="GO" id="GO:0006886">
    <property type="term" value="P:intracellular protein transport"/>
    <property type="evidence" value="ECO:0007669"/>
    <property type="project" value="UniProtKB-UniRule"/>
</dbReference>
<dbReference type="EMBL" id="KV440980">
    <property type="protein sequence ID" value="OAD73584.1"/>
    <property type="molecule type" value="Genomic_DNA"/>
</dbReference>
<comment type="subcellular location">
    <subcellularLocation>
        <location evidence="5">Endoplasmic reticulum membrane</location>
        <topology evidence="5">Multi-pass membrane protein</topology>
    </subcellularLocation>
    <subcellularLocation>
        <location evidence="1">Membrane</location>
        <topology evidence="1">Multi-pass membrane protein</topology>
    </subcellularLocation>
</comment>
<comment type="similarity">
    <text evidence="5">Belongs to the BCAP29/BCAP31 family.</text>
</comment>
<feature type="domain" description="BAP29/BAP31 transmembrane" evidence="6">
    <location>
        <begin position="1"/>
        <end position="140"/>
    </location>
</feature>
<proteinExistence type="inferred from homology"/>
<evidence type="ECO:0000259" key="6">
    <source>
        <dbReference type="Pfam" id="PF05529"/>
    </source>
</evidence>
<dbReference type="Proteomes" id="UP000077315">
    <property type="component" value="Unassembled WGS sequence"/>
</dbReference>
<dbReference type="InterPro" id="IPR008417">
    <property type="entry name" value="BAP29/BAP31"/>
</dbReference>
<feature type="transmembrane region" description="Helical" evidence="5">
    <location>
        <begin position="7"/>
        <end position="26"/>
    </location>
</feature>
<comment type="function">
    <text evidence="5">May play a role in anterograde transport of membrane proteins from the endoplasmic reticulum to the Golgi.</text>
</comment>
<dbReference type="VEuPathDB" id="FungiDB:PHYBLDRAFT_145058"/>
<evidence type="ECO:0000256" key="4">
    <source>
        <dbReference type="ARBA" id="ARBA00023136"/>
    </source>
</evidence>
<keyword evidence="2 5" id="KW-0812">Transmembrane</keyword>
<dbReference type="AlphaFoldDB" id="A0A167MQS6"/>
<dbReference type="InterPro" id="IPR040463">
    <property type="entry name" value="BAP29/BAP31_N"/>
</dbReference>
<feature type="transmembrane region" description="Helical" evidence="5">
    <location>
        <begin position="108"/>
        <end position="125"/>
    </location>
</feature>
<organism evidence="7 8">
    <name type="scientific">Phycomyces blakesleeanus (strain ATCC 8743b / DSM 1359 / FGSC 10004 / NBRC 33097 / NRRL 1555)</name>
    <dbReference type="NCBI Taxonomy" id="763407"/>
    <lineage>
        <taxon>Eukaryota</taxon>
        <taxon>Fungi</taxon>
        <taxon>Fungi incertae sedis</taxon>
        <taxon>Mucoromycota</taxon>
        <taxon>Mucoromycotina</taxon>
        <taxon>Mucoromycetes</taxon>
        <taxon>Mucorales</taxon>
        <taxon>Phycomycetaceae</taxon>
        <taxon>Phycomyces</taxon>
    </lineage>
</organism>
<dbReference type="PANTHER" id="PTHR12701">
    <property type="entry name" value="BCR-ASSOCIATED PROTEIN, BAP"/>
    <property type="match status" value="1"/>
</dbReference>
<dbReference type="PANTHER" id="PTHR12701:SF20">
    <property type="entry name" value="ENDOPLASMIC RETICULUM TRANSMEMBRANE PROTEIN"/>
    <property type="match status" value="1"/>
</dbReference>
<keyword evidence="5" id="KW-0653">Protein transport</keyword>
<keyword evidence="4 5" id="KW-0472">Membrane</keyword>
<accession>A0A167MQS6</accession>
<dbReference type="OrthoDB" id="435607at2759"/>
<reference evidence="8" key="1">
    <citation type="submission" date="2015-06" db="EMBL/GenBank/DDBJ databases">
        <title>Expansion of signal transduction pathways in fungi by whole-genome duplication.</title>
        <authorList>
            <consortium name="DOE Joint Genome Institute"/>
            <person name="Corrochano L.M."/>
            <person name="Kuo A."/>
            <person name="Marcet-Houben M."/>
            <person name="Polaino S."/>
            <person name="Salamov A."/>
            <person name="Villalobos J.M."/>
            <person name="Alvarez M.I."/>
            <person name="Avalos J."/>
            <person name="Benito E.P."/>
            <person name="Benoit I."/>
            <person name="Burger G."/>
            <person name="Camino L.P."/>
            <person name="Canovas D."/>
            <person name="Cerda-Olmedo E."/>
            <person name="Cheng J.-F."/>
            <person name="Dominguez A."/>
            <person name="Elias M."/>
            <person name="Eslava A.P."/>
            <person name="Glaser F."/>
            <person name="Grimwood J."/>
            <person name="Gutierrez G."/>
            <person name="Heitman J."/>
            <person name="Henrissat B."/>
            <person name="Iturriaga E.A."/>
            <person name="Lang B.F."/>
            <person name="Lavin J.L."/>
            <person name="Lee S."/>
            <person name="Li W."/>
            <person name="Lindquist E."/>
            <person name="Lopez-Garcia S."/>
            <person name="Luque E.M."/>
            <person name="Marcos A.T."/>
            <person name="Martin J."/>
            <person name="McCluskey K."/>
            <person name="Medina H.R."/>
            <person name="Miralles-Duran A."/>
            <person name="Miyazaki A."/>
            <person name="Munoz-Torres E."/>
            <person name="Oguiza J.A."/>
            <person name="Ohm R."/>
            <person name="Olmedo M."/>
            <person name="Orejas M."/>
            <person name="Ortiz-Castellanos L."/>
            <person name="Pisabarro A.G."/>
            <person name="Rodriguez-Romero J."/>
            <person name="Ruiz-Herrera J."/>
            <person name="Ruiz-Vazquez R."/>
            <person name="Sanz C."/>
            <person name="Schackwitz W."/>
            <person name="Schmutz J."/>
            <person name="Shahriari M."/>
            <person name="Shelest E."/>
            <person name="Silva-Franco F."/>
            <person name="Soanes D."/>
            <person name="Syed K."/>
            <person name="Tagua V.G."/>
            <person name="Talbot N.J."/>
            <person name="Thon M."/>
            <person name="De vries R.P."/>
            <person name="Wiebenga A."/>
            <person name="Yadav J.S."/>
            <person name="Braun E.L."/>
            <person name="Baker S."/>
            <person name="Garre V."/>
            <person name="Horwitz B."/>
            <person name="Torres-Martinez S."/>
            <person name="Idnurm A."/>
            <person name="Herrera-Estrella A."/>
            <person name="Gabaldon T."/>
            <person name="Grigoriev I.V."/>
        </authorList>
    </citation>
    <scope>NUCLEOTIDE SEQUENCE [LARGE SCALE GENOMIC DNA]</scope>
    <source>
        <strain evidence="8">NRRL 1555(-)</strain>
    </source>
</reference>
<dbReference type="Pfam" id="PF05529">
    <property type="entry name" value="Bap31"/>
    <property type="match status" value="1"/>
</dbReference>
<dbReference type="GO" id="GO:0006888">
    <property type="term" value="P:endoplasmic reticulum to Golgi vesicle-mediated transport"/>
    <property type="evidence" value="ECO:0007669"/>
    <property type="project" value="UniProtKB-UniRule"/>
</dbReference>
<keyword evidence="5" id="KW-0813">Transport</keyword>
<sequence>MTLYYAIVFAILAIEVFIFFLLMLPLPLQWQKSVFHWLATSPTVAHAHYIMRIIFGFIFVLFLDSVNRLKTISDTVTNEEEGGSPIAVHDIRAEASIAAKKFYAQRNMYLTGFSLLLLIILNRVYTMTLENMRLEEKVNRLEEITPDAALRHVDKAVDDATPGKMDSKLVAVNEDEKIAAGTSDPKLVAVNKKRA</sequence>
<dbReference type="GO" id="GO:0070973">
    <property type="term" value="P:protein localization to endoplasmic reticulum exit site"/>
    <property type="evidence" value="ECO:0007669"/>
    <property type="project" value="UniProtKB-UniRule"/>
</dbReference>
<gene>
    <name evidence="7" type="ORF">PHYBLDRAFT_145058</name>
</gene>
<dbReference type="GO" id="GO:0005789">
    <property type="term" value="C:endoplasmic reticulum membrane"/>
    <property type="evidence" value="ECO:0007669"/>
    <property type="project" value="UniProtKB-SubCell"/>
</dbReference>
<keyword evidence="8" id="KW-1185">Reference proteome</keyword>
<dbReference type="RefSeq" id="XP_018291624.1">
    <property type="nucleotide sequence ID" value="XM_018431359.1"/>
</dbReference>
<keyword evidence="5" id="KW-0931">ER-Golgi transport</keyword>
<keyword evidence="5" id="KW-0256">Endoplasmic reticulum</keyword>
<evidence type="ECO:0000256" key="3">
    <source>
        <dbReference type="ARBA" id="ARBA00022989"/>
    </source>
</evidence>